<dbReference type="EMBL" id="BNCP01000027">
    <property type="protein sequence ID" value="GIL83635.1"/>
    <property type="molecule type" value="Genomic_DNA"/>
</dbReference>
<evidence type="ECO:0000256" key="1">
    <source>
        <dbReference type="SAM" id="Phobius"/>
    </source>
</evidence>
<dbReference type="EMBL" id="BNCQ01000020">
    <property type="protein sequence ID" value="GIM06018.1"/>
    <property type="molecule type" value="Genomic_DNA"/>
</dbReference>
<keyword evidence="1" id="KW-1133">Transmembrane helix</keyword>
<feature type="signal peptide" evidence="2">
    <location>
        <begin position="1"/>
        <end position="25"/>
    </location>
</feature>
<name>A0A8J4GEH2_9CHLO</name>
<sequence length="164" mass="17723">MTHITRNTITCSISALLTLVGSIVALGGIAKVNDICNDKIAAANRYASDYEEISEKACSDQLGFYWWGICFGIVLPVVAFVVVLLGKAGTWSSTLQALCAACVSISMLNASSTYPFQKTYDYQYSNNDANVSLKSATDAAFAGAVTWSVCAHHRPRHSHPKQQH</sequence>
<proteinExistence type="predicted"/>
<gene>
    <name evidence="3" type="ORF">Vretifemale_12301</name>
    <name evidence="4" type="ORF">Vretimale_10433</name>
</gene>
<dbReference type="AlphaFoldDB" id="A0A8J4GEH2"/>
<reference evidence="4" key="1">
    <citation type="journal article" date="2021" name="Proc. Natl. Acad. Sci. U.S.A.">
        <title>Three genomes in the algal genus Volvox reveal the fate of a haploid sex-determining region after a transition to homothallism.</title>
        <authorList>
            <person name="Yamamoto K."/>
            <person name="Hamaji T."/>
            <person name="Kawai-Toyooka H."/>
            <person name="Matsuzaki R."/>
            <person name="Takahashi F."/>
            <person name="Nishimura Y."/>
            <person name="Kawachi M."/>
            <person name="Noguchi H."/>
            <person name="Minakuchi Y."/>
            <person name="Umen J.G."/>
            <person name="Toyoda A."/>
            <person name="Nozaki H."/>
        </authorList>
    </citation>
    <scope>NUCLEOTIDE SEQUENCE</scope>
    <source>
        <strain evidence="4">NIES-3785</strain>
        <strain evidence="3">NIES-3786</strain>
    </source>
</reference>
<feature type="chain" id="PRO_5036433652" evidence="2">
    <location>
        <begin position="26"/>
        <end position="164"/>
    </location>
</feature>
<feature type="transmembrane region" description="Helical" evidence="1">
    <location>
        <begin position="64"/>
        <end position="85"/>
    </location>
</feature>
<comment type="caution">
    <text evidence="4">The sequence shown here is derived from an EMBL/GenBank/DDBJ whole genome shotgun (WGS) entry which is preliminary data.</text>
</comment>
<evidence type="ECO:0000313" key="5">
    <source>
        <dbReference type="Proteomes" id="UP000722791"/>
    </source>
</evidence>
<keyword evidence="1" id="KW-0812">Transmembrane</keyword>
<keyword evidence="2" id="KW-0732">Signal</keyword>
<dbReference type="Proteomes" id="UP000747110">
    <property type="component" value="Unassembled WGS sequence"/>
</dbReference>
<keyword evidence="1" id="KW-0472">Membrane</keyword>
<keyword evidence="6" id="KW-1185">Reference proteome</keyword>
<dbReference type="Proteomes" id="UP000722791">
    <property type="component" value="Unassembled WGS sequence"/>
</dbReference>
<evidence type="ECO:0000313" key="6">
    <source>
        <dbReference type="Proteomes" id="UP000747110"/>
    </source>
</evidence>
<evidence type="ECO:0000256" key="2">
    <source>
        <dbReference type="SAM" id="SignalP"/>
    </source>
</evidence>
<accession>A0A8J4GEH2</accession>
<evidence type="ECO:0000313" key="4">
    <source>
        <dbReference type="EMBL" id="GIM06018.1"/>
    </source>
</evidence>
<protein>
    <submittedName>
        <fullName evidence="4">Uncharacterized protein</fullName>
    </submittedName>
</protein>
<evidence type="ECO:0000313" key="3">
    <source>
        <dbReference type="EMBL" id="GIL83635.1"/>
    </source>
</evidence>
<dbReference type="OrthoDB" id="532465at2759"/>
<organism evidence="4 5">
    <name type="scientific">Volvox reticuliferus</name>
    <dbReference type="NCBI Taxonomy" id="1737510"/>
    <lineage>
        <taxon>Eukaryota</taxon>
        <taxon>Viridiplantae</taxon>
        <taxon>Chlorophyta</taxon>
        <taxon>core chlorophytes</taxon>
        <taxon>Chlorophyceae</taxon>
        <taxon>CS clade</taxon>
        <taxon>Chlamydomonadales</taxon>
        <taxon>Volvocaceae</taxon>
        <taxon>Volvox</taxon>
    </lineage>
</organism>